<evidence type="ECO:0008006" key="4">
    <source>
        <dbReference type="Google" id="ProtNLM"/>
    </source>
</evidence>
<dbReference type="InterPro" id="IPR011042">
    <property type="entry name" value="6-blade_b-propeller_TolB-like"/>
</dbReference>
<dbReference type="InterPro" id="IPR011659">
    <property type="entry name" value="WD40"/>
</dbReference>
<accession>A0ABT0PUV2</accession>
<dbReference type="Proteomes" id="UP001203607">
    <property type="component" value="Unassembled WGS sequence"/>
</dbReference>
<evidence type="ECO:0000313" key="2">
    <source>
        <dbReference type="EMBL" id="MCL6274228.1"/>
    </source>
</evidence>
<keyword evidence="3" id="KW-1185">Reference proteome</keyword>
<name>A0ABT0PUV2_9FLAO</name>
<dbReference type="RefSeq" id="WP_249657415.1">
    <property type="nucleotide sequence ID" value="NZ_JAMFMA010000002.1"/>
</dbReference>
<sequence>MKTSKFHCATFALAMVVMGCNTKKEQPKNTEPTVKETSYSWQNAPGTTPKVFMPGIVSTDAFEFAITFSPEMDEMFFTRRKKDADNEIFHMKFEEGKWQAPELAFFKPEIGWDFEPHISPKGDMLYFGSLRPLPDSTESSGLNQWKSKKTPTGWGQPEPLTAPFSDRFVMFLTASDEGNLYFTSREEGAERGDGGIYKSANEAGTYSTIERLAPNVNIDGKWKAHPYIAPDESYIIFDAEQDEGFGDSDLFISFKQNGQWTKAINMGPQVNTEKTEMCPSVSPDGNYLFFHRGRYIEDEEESGDIMWIDFGLLKKDLLGQTVVVN</sequence>
<feature type="region of interest" description="Disordered" evidence="1">
    <location>
        <begin position="138"/>
        <end position="158"/>
    </location>
</feature>
<evidence type="ECO:0000256" key="1">
    <source>
        <dbReference type="SAM" id="MobiDB-lite"/>
    </source>
</evidence>
<dbReference type="EMBL" id="JAMFMA010000002">
    <property type="protein sequence ID" value="MCL6274228.1"/>
    <property type="molecule type" value="Genomic_DNA"/>
</dbReference>
<gene>
    <name evidence="2" type="ORF">M3P19_09415</name>
</gene>
<organism evidence="2 3">
    <name type="scientific">Flagellimonas spongiicola</name>
    <dbReference type="NCBI Taxonomy" id="2942208"/>
    <lineage>
        <taxon>Bacteria</taxon>
        <taxon>Pseudomonadati</taxon>
        <taxon>Bacteroidota</taxon>
        <taxon>Flavobacteriia</taxon>
        <taxon>Flavobacteriales</taxon>
        <taxon>Flavobacteriaceae</taxon>
        <taxon>Flagellimonas</taxon>
    </lineage>
</organism>
<evidence type="ECO:0000313" key="3">
    <source>
        <dbReference type="Proteomes" id="UP001203607"/>
    </source>
</evidence>
<dbReference type="Gene3D" id="2.120.10.30">
    <property type="entry name" value="TolB, C-terminal domain"/>
    <property type="match status" value="1"/>
</dbReference>
<proteinExistence type="predicted"/>
<dbReference type="Pfam" id="PF07676">
    <property type="entry name" value="PD40"/>
    <property type="match status" value="1"/>
</dbReference>
<reference evidence="2 3" key="1">
    <citation type="submission" date="2022-05" db="EMBL/GenBank/DDBJ databases">
        <authorList>
            <person name="Park J.-S."/>
        </authorList>
    </citation>
    <scope>NUCLEOTIDE SEQUENCE [LARGE SCALE GENOMIC DNA]</scope>
    <source>
        <strain evidence="2 3">2012CJ35-5</strain>
    </source>
</reference>
<dbReference type="PROSITE" id="PS51257">
    <property type="entry name" value="PROKAR_LIPOPROTEIN"/>
    <property type="match status" value="1"/>
</dbReference>
<protein>
    <recommendedName>
        <fullName evidence="4">WD40-like Beta Propeller Repeat</fullName>
    </recommendedName>
</protein>
<comment type="caution">
    <text evidence="2">The sequence shown here is derived from an EMBL/GenBank/DDBJ whole genome shotgun (WGS) entry which is preliminary data.</text>
</comment>
<dbReference type="SUPFAM" id="SSF82171">
    <property type="entry name" value="DPP6 N-terminal domain-like"/>
    <property type="match status" value="1"/>
</dbReference>